<dbReference type="OrthoDB" id="9179041at2"/>
<keyword evidence="7" id="KW-1185">Reference proteome</keyword>
<keyword evidence="1" id="KW-0805">Transcription regulation</keyword>
<dbReference type="Pfam" id="PF00440">
    <property type="entry name" value="TetR_N"/>
    <property type="match status" value="1"/>
</dbReference>
<protein>
    <submittedName>
        <fullName evidence="6">Transcriptional regulatory protein</fullName>
    </submittedName>
</protein>
<dbReference type="InterPro" id="IPR025996">
    <property type="entry name" value="MT1864/Rv1816-like_C"/>
</dbReference>
<comment type="caution">
    <text evidence="6">The sequence shown here is derived from an EMBL/GenBank/DDBJ whole genome shotgun (WGS) entry which is preliminary data.</text>
</comment>
<proteinExistence type="predicted"/>
<evidence type="ECO:0000259" key="5">
    <source>
        <dbReference type="PROSITE" id="PS50977"/>
    </source>
</evidence>
<dbReference type="InterPro" id="IPR009057">
    <property type="entry name" value="Homeodomain-like_sf"/>
</dbReference>
<gene>
    <name evidence="6" type="ORF">LPTSP4_19190</name>
</gene>
<feature type="domain" description="HTH tetR-type" evidence="5">
    <location>
        <begin position="16"/>
        <end position="76"/>
    </location>
</feature>
<dbReference type="Gene3D" id="1.10.357.10">
    <property type="entry name" value="Tetracycline Repressor, domain 2"/>
    <property type="match status" value="1"/>
</dbReference>
<keyword evidence="2 4" id="KW-0238">DNA-binding</keyword>
<organism evidence="6 7">
    <name type="scientific">Leptospira ryugenii</name>
    <dbReference type="NCBI Taxonomy" id="1917863"/>
    <lineage>
        <taxon>Bacteria</taxon>
        <taxon>Pseudomonadati</taxon>
        <taxon>Spirochaetota</taxon>
        <taxon>Spirochaetia</taxon>
        <taxon>Leptospirales</taxon>
        <taxon>Leptospiraceae</taxon>
        <taxon>Leptospira</taxon>
    </lineage>
</organism>
<dbReference type="EMBL" id="BFBB01000004">
    <property type="protein sequence ID" value="GBF50394.1"/>
    <property type="molecule type" value="Genomic_DNA"/>
</dbReference>
<dbReference type="AlphaFoldDB" id="A0A2P2E0I1"/>
<keyword evidence="3" id="KW-0804">Transcription</keyword>
<dbReference type="PROSITE" id="PS50977">
    <property type="entry name" value="HTH_TETR_2"/>
    <property type="match status" value="1"/>
</dbReference>
<evidence type="ECO:0000256" key="4">
    <source>
        <dbReference type="PROSITE-ProRule" id="PRU00335"/>
    </source>
</evidence>
<dbReference type="InterPro" id="IPR036271">
    <property type="entry name" value="Tet_transcr_reg_TetR-rel_C_sf"/>
</dbReference>
<dbReference type="GO" id="GO:0003677">
    <property type="term" value="F:DNA binding"/>
    <property type="evidence" value="ECO:0007669"/>
    <property type="project" value="UniProtKB-UniRule"/>
</dbReference>
<reference evidence="6 7" key="1">
    <citation type="submission" date="2018-02" db="EMBL/GenBank/DDBJ databases">
        <title>Novel Leptospira species isolated from soil and water in Japan.</title>
        <authorList>
            <person name="Nakao R."/>
            <person name="Masuzawa T."/>
        </authorList>
    </citation>
    <scope>NUCLEOTIDE SEQUENCE [LARGE SCALE GENOMIC DNA]</scope>
    <source>
        <strain evidence="6 7">YH101</strain>
    </source>
</reference>
<dbReference type="SUPFAM" id="SSF46689">
    <property type="entry name" value="Homeodomain-like"/>
    <property type="match status" value="1"/>
</dbReference>
<evidence type="ECO:0000256" key="1">
    <source>
        <dbReference type="ARBA" id="ARBA00023015"/>
    </source>
</evidence>
<evidence type="ECO:0000256" key="3">
    <source>
        <dbReference type="ARBA" id="ARBA00023163"/>
    </source>
</evidence>
<dbReference type="SUPFAM" id="SSF48498">
    <property type="entry name" value="Tetracyclin repressor-like, C-terminal domain"/>
    <property type="match status" value="1"/>
</dbReference>
<evidence type="ECO:0000313" key="7">
    <source>
        <dbReference type="Proteomes" id="UP000245133"/>
    </source>
</evidence>
<dbReference type="InterPro" id="IPR001647">
    <property type="entry name" value="HTH_TetR"/>
</dbReference>
<dbReference type="RefSeq" id="WP_108976260.1">
    <property type="nucleotide sequence ID" value="NZ_BFBB01000004.1"/>
</dbReference>
<feature type="DNA-binding region" description="H-T-H motif" evidence="4">
    <location>
        <begin position="39"/>
        <end position="58"/>
    </location>
</feature>
<accession>A0A2P2E0I1</accession>
<name>A0A2P2E0I1_9LEPT</name>
<dbReference type="Pfam" id="PF13305">
    <property type="entry name" value="TetR_C_33"/>
    <property type="match status" value="1"/>
</dbReference>
<dbReference type="Proteomes" id="UP000245133">
    <property type="component" value="Unassembled WGS sequence"/>
</dbReference>
<evidence type="ECO:0000313" key="6">
    <source>
        <dbReference type="EMBL" id="GBF50394.1"/>
    </source>
</evidence>
<evidence type="ECO:0000256" key="2">
    <source>
        <dbReference type="ARBA" id="ARBA00023125"/>
    </source>
</evidence>
<sequence>MEKVKPKTQKRAYHHGDLYETLIRTAEKWIQDRGMEAFSLRACAKAAGVAHSAPGHYFKDVSEILTEIAARGFERLHAKIEEQKRKAPKESLLYNVCFAYVSFAMETPKLFPLIFHSDRVDRGQERFQRAGELAFRELALAIDPDKTQRQKNYDKLLFVWSQIHGLAMLSIDGPMVPVGGNRKGLDIAPIQKSIRTLVSLLETW</sequence>